<accession>A0A1S4A5K5</accession>
<feature type="compositionally biased region" description="Polar residues" evidence="1">
    <location>
        <begin position="22"/>
        <end position="33"/>
    </location>
</feature>
<keyword evidence="2" id="KW-1185">Reference proteome</keyword>
<reference evidence="3" key="2">
    <citation type="submission" date="2025-08" db="UniProtKB">
        <authorList>
            <consortium name="RefSeq"/>
        </authorList>
    </citation>
    <scope>IDENTIFICATION</scope>
    <source>
        <tissue evidence="3">Leaf</tissue>
    </source>
</reference>
<feature type="compositionally biased region" description="Basic and acidic residues" evidence="1">
    <location>
        <begin position="129"/>
        <end position="140"/>
    </location>
</feature>
<dbReference type="OrthoDB" id="10274011at2759"/>
<dbReference type="PaxDb" id="4097-A0A1S4A5K5"/>
<evidence type="ECO:0000313" key="3">
    <source>
        <dbReference type="RefSeq" id="XP_016471933.1"/>
    </source>
</evidence>
<evidence type="ECO:0000313" key="2">
    <source>
        <dbReference type="Proteomes" id="UP000790787"/>
    </source>
</evidence>
<feature type="compositionally biased region" description="Basic and acidic residues" evidence="1">
    <location>
        <begin position="38"/>
        <end position="47"/>
    </location>
</feature>
<protein>
    <submittedName>
        <fullName evidence="3">Uncharacterized protein LOC107794000</fullName>
    </submittedName>
</protein>
<dbReference type="AlphaFoldDB" id="A0A1S4A5K5"/>
<dbReference type="RefSeq" id="XP_016471933.1">
    <property type="nucleotide sequence ID" value="XM_016616447.2"/>
</dbReference>
<feature type="region of interest" description="Disordered" evidence="1">
    <location>
        <begin position="119"/>
        <end position="140"/>
    </location>
</feature>
<proteinExistence type="predicted"/>
<evidence type="ECO:0000256" key="1">
    <source>
        <dbReference type="SAM" id="MobiDB-lite"/>
    </source>
</evidence>
<dbReference type="KEGG" id="nta:107794000"/>
<reference evidence="2" key="1">
    <citation type="journal article" date="2014" name="Nat. Commun.">
        <title>The tobacco genome sequence and its comparison with those of tomato and potato.</title>
        <authorList>
            <person name="Sierro N."/>
            <person name="Battey J.N."/>
            <person name="Ouadi S."/>
            <person name="Bakaher N."/>
            <person name="Bovet L."/>
            <person name="Willig A."/>
            <person name="Goepfert S."/>
            <person name="Peitsch M.C."/>
            <person name="Ivanov N.V."/>
        </authorList>
    </citation>
    <scope>NUCLEOTIDE SEQUENCE [LARGE SCALE GENOMIC DNA]</scope>
</reference>
<dbReference type="RefSeq" id="XP_016471933.1">
    <property type="nucleotide sequence ID" value="XM_016616447.1"/>
</dbReference>
<gene>
    <name evidence="3" type="primary">LOC107794000</name>
</gene>
<sequence>MGTDVVVQTVPAGVIGHGTGLIQDTNGNEQQEVTPVDQRGRSGKVDDIEIGQLSSDQQKPVSKLPRDIPAATTLVTIYQVVGSALQNHYIAQNAPGVQTINDRVIGTTQLKEITENSNTTRMGMRRHGEKGDEKTRREGR</sequence>
<feature type="region of interest" description="Disordered" evidence="1">
    <location>
        <begin position="18"/>
        <end position="64"/>
    </location>
</feature>
<dbReference type="GeneID" id="107794000"/>
<organism evidence="2 3">
    <name type="scientific">Nicotiana tabacum</name>
    <name type="common">Common tobacco</name>
    <dbReference type="NCBI Taxonomy" id="4097"/>
    <lineage>
        <taxon>Eukaryota</taxon>
        <taxon>Viridiplantae</taxon>
        <taxon>Streptophyta</taxon>
        <taxon>Embryophyta</taxon>
        <taxon>Tracheophyta</taxon>
        <taxon>Spermatophyta</taxon>
        <taxon>Magnoliopsida</taxon>
        <taxon>eudicotyledons</taxon>
        <taxon>Gunneridae</taxon>
        <taxon>Pentapetalae</taxon>
        <taxon>asterids</taxon>
        <taxon>lamiids</taxon>
        <taxon>Solanales</taxon>
        <taxon>Solanaceae</taxon>
        <taxon>Nicotianoideae</taxon>
        <taxon>Nicotianeae</taxon>
        <taxon>Nicotiana</taxon>
    </lineage>
</organism>
<dbReference type="Proteomes" id="UP000790787">
    <property type="component" value="Chromosome 22"/>
</dbReference>
<name>A0A1S4A5K5_TOBAC</name>